<reference evidence="2 3" key="1">
    <citation type="submission" date="2019-08" db="EMBL/GenBank/DDBJ databases">
        <title>Hyperibacter terrae gen. nov., sp. nov. and Hyperibacter viscosus sp. nov., two new members in the family Rhodospirillaceae isolated from the rhizosphere of Hypericum perforatum.</title>
        <authorList>
            <person name="Noviana Z."/>
        </authorList>
    </citation>
    <scope>NUCLEOTIDE SEQUENCE [LARGE SCALE GENOMIC DNA]</scope>
    <source>
        <strain evidence="2 3">R5913</strain>
    </source>
</reference>
<dbReference type="EMBL" id="CP042906">
    <property type="protein sequence ID" value="QEX15992.1"/>
    <property type="molecule type" value="Genomic_DNA"/>
</dbReference>
<dbReference type="SUPFAM" id="SSF75304">
    <property type="entry name" value="Amidase signature (AS) enzymes"/>
    <property type="match status" value="1"/>
</dbReference>
<organism evidence="2 3">
    <name type="scientific">Hypericibacter terrae</name>
    <dbReference type="NCBI Taxonomy" id="2602015"/>
    <lineage>
        <taxon>Bacteria</taxon>
        <taxon>Pseudomonadati</taxon>
        <taxon>Pseudomonadota</taxon>
        <taxon>Alphaproteobacteria</taxon>
        <taxon>Rhodospirillales</taxon>
        <taxon>Dongiaceae</taxon>
        <taxon>Hypericibacter</taxon>
    </lineage>
</organism>
<evidence type="ECO:0000313" key="2">
    <source>
        <dbReference type="EMBL" id="QEX15992.1"/>
    </source>
</evidence>
<dbReference type="NCBIfam" id="NF006169">
    <property type="entry name" value="PRK08310.1"/>
    <property type="match status" value="1"/>
</dbReference>
<dbReference type="InterPro" id="IPR023631">
    <property type="entry name" value="Amidase_dom"/>
</dbReference>
<evidence type="ECO:0000259" key="1">
    <source>
        <dbReference type="Pfam" id="PF01425"/>
    </source>
</evidence>
<evidence type="ECO:0000313" key="3">
    <source>
        <dbReference type="Proteomes" id="UP000326202"/>
    </source>
</evidence>
<dbReference type="Proteomes" id="UP000326202">
    <property type="component" value="Chromosome"/>
</dbReference>
<name>A0A5J6MEY9_9PROT</name>
<protein>
    <submittedName>
        <fullName evidence="2">Amidase</fullName>
    </submittedName>
</protein>
<dbReference type="OrthoDB" id="9777859at2"/>
<dbReference type="InterPro" id="IPR020556">
    <property type="entry name" value="Amidase_CS"/>
</dbReference>
<proteinExistence type="predicted"/>
<accession>A0A5J6MEY9</accession>
<dbReference type="Gene3D" id="3.90.1300.10">
    <property type="entry name" value="Amidase signature (AS) domain"/>
    <property type="match status" value="1"/>
</dbReference>
<dbReference type="KEGG" id="htq:FRZ44_12820"/>
<sequence length="402" mass="42036">MSTTADSSPHDWQRPFVPHDCGAIAGSGSGPLAHLSFAVKDIFDIAGHVTGCGNPDWLAGHAPAAETAPVVLQLLEAGADMIGKTITEELAYSLQGENYHYGTPVNPACPDRIPGGSSSGSASAVASGDADIALGSDTGGSVRLPAALCGIFGFRPSHGRVSLGGVMPLAPSFDTVGWFTREANLLRRVGEILLGPDAAEVQASRLYLMADGFELADEALREALVPSLAALSALLGAPAVVRIGDNEGGLTALMLRFRTLQAREIWTQHGPWIETARPRFGPEIAARFDWARRMAGEAPRDEALRREHFSLRMARLLAGGGVLVLPSAPSIAPKKGLELAASQGFRDRTLSLTCVAGMARLPQVSLPVAEVDGCPVGLSLVMARGLDMALLGLAERLMAALD</sequence>
<dbReference type="AlphaFoldDB" id="A0A5J6MEY9"/>
<dbReference type="PANTHER" id="PTHR46310">
    <property type="entry name" value="AMIDASE 1"/>
    <property type="match status" value="1"/>
</dbReference>
<feature type="domain" description="Amidase" evidence="1">
    <location>
        <begin position="26"/>
        <end position="206"/>
    </location>
</feature>
<dbReference type="PROSITE" id="PS00571">
    <property type="entry name" value="AMIDASES"/>
    <property type="match status" value="1"/>
</dbReference>
<dbReference type="InterPro" id="IPR036928">
    <property type="entry name" value="AS_sf"/>
</dbReference>
<gene>
    <name evidence="2" type="ORF">FRZ44_12820</name>
</gene>
<dbReference type="Pfam" id="PF01425">
    <property type="entry name" value="Amidase"/>
    <property type="match status" value="1"/>
</dbReference>
<dbReference type="RefSeq" id="WP_151176399.1">
    <property type="nucleotide sequence ID" value="NZ_CP042906.1"/>
</dbReference>
<keyword evidence="3" id="KW-1185">Reference proteome</keyword>
<dbReference type="PANTHER" id="PTHR46310:SF7">
    <property type="entry name" value="AMIDASE 1"/>
    <property type="match status" value="1"/>
</dbReference>